<feature type="transmembrane region" description="Helical" evidence="10">
    <location>
        <begin position="158"/>
        <end position="180"/>
    </location>
</feature>
<dbReference type="InterPro" id="IPR000725">
    <property type="entry name" value="Olfact_rcpt"/>
</dbReference>
<evidence type="ECO:0000313" key="12">
    <source>
        <dbReference type="Ensembl" id="ENSSSCP00070009726.1"/>
    </source>
</evidence>
<keyword evidence="6 10" id="KW-0472">Membrane</keyword>
<dbReference type="PANTHER" id="PTHR48002">
    <property type="entry name" value="OLFACTORY RECEPTOR"/>
    <property type="match status" value="1"/>
</dbReference>
<keyword evidence="3 9" id="KW-0812">Transmembrane</keyword>
<accession>A0A4X1T4E8</accession>
<dbReference type="Ensembl" id="ENSSSCT00070011805.1">
    <property type="protein sequence ID" value="ENSSSCP00070009726.1"/>
    <property type="gene ID" value="ENSSSCG00070006204.1"/>
</dbReference>
<organism evidence="12 13">
    <name type="scientific">Sus scrofa</name>
    <name type="common">Pig</name>
    <dbReference type="NCBI Taxonomy" id="9823"/>
    <lineage>
        <taxon>Eukaryota</taxon>
        <taxon>Metazoa</taxon>
        <taxon>Chordata</taxon>
        <taxon>Craniata</taxon>
        <taxon>Vertebrata</taxon>
        <taxon>Euteleostomi</taxon>
        <taxon>Mammalia</taxon>
        <taxon>Eutheria</taxon>
        <taxon>Laurasiatheria</taxon>
        <taxon>Artiodactyla</taxon>
        <taxon>Suina</taxon>
        <taxon>Suidae</taxon>
        <taxon>Sus</taxon>
    </lineage>
</organism>
<dbReference type="PRINTS" id="PR00237">
    <property type="entry name" value="GPCRRHODOPSN"/>
</dbReference>
<evidence type="ECO:0000256" key="10">
    <source>
        <dbReference type="SAM" id="Phobius"/>
    </source>
</evidence>
<comment type="function">
    <text evidence="1">Putative odorant or sperm cell receptor.</text>
</comment>
<evidence type="ECO:0000256" key="3">
    <source>
        <dbReference type="ARBA" id="ARBA00022692"/>
    </source>
</evidence>
<evidence type="ECO:0000256" key="2">
    <source>
        <dbReference type="ARBA" id="ARBA00004141"/>
    </source>
</evidence>
<dbReference type="PROSITE" id="PS00237">
    <property type="entry name" value="G_PROTEIN_RECEP_F1_1"/>
    <property type="match status" value="1"/>
</dbReference>
<dbReference type="GO" id="GO:0004930">
    <property type="term" value="F:G protein-coupled receptor activity"/>
    <property type="evidence" value="ECO:0007669"/>
    <property type="project" value="UniProtKB-KW"/>
</dbReference>
<evidence type="ECO:0000313" key="13">
    <source>
        <dbReference type="Proteomes" id="UP000314985"/>
    </source>
</evidence>
<evidence type="ECO:0000256" key="4">
    <source>
        <dbReference type="ARBA" id="ARBA00022989"/>
    </source>
</evidence>
<proteinExistence type="inferred from homology"/>
<dbReference type="Proteomes" id="UP000314985">
    <property type="component" value="Unassembled WGS sequence"/>
</dbReference>
<evidence type="ECO:0000256" key="1">
    <source>
        <dbReference type="ARBA" id="ARBA00003929"/>
    </source>
</evidence>
<comment type="subcellular location">
    <subcellularLocation>
        <location evidence="2">Membrane</location>
        <topology evidence="2">Multi-pass membrane protein</topology>
    </subcellularLocation>
</comment>
<comment type="similarity">
    <text evidence="9">Belongs to the G-protein coupled receptor 1 family.</text>
</comment>
<evidence type="ECO:0000256" key="5">
    <source>
        <dbReference type="ARBA" id="ARBA00023040"/>
    </source>
</evidence>
<sequence length="235" mass="26832">MVQSNHTNMKEFFFLKTLFVVFLAVYVGAVLGNALIVVTITCRSHLHTAMYFLLWNESVLNIVFSSRKAISYNGCTAQIFFFHFAGGADIFFLSVMAYDRYLAISKHLHYVTLMGREGLRISNNGLVILQLFLFLLGSYTRVLVVLRSHSVEGQNKALSTCTSHILVVTLHFMPCVYIYCWPFTTLPMDTDVSINNTVLTPMLNPMIYILRNQEMKSAIKRMQRRLGPFESNKMG</sequence>
<protein>
    <recommendedName>
        <fullName evidence="11">G-protein coupled receptors family 1 profile domain-containing protein</fullName>
    </recommendedName>
</protein>
<feature type="transmembrane region" description="Helical" evidence="10">
    <location>
        <begin position="126"/>
        <end position="146"/>
    </location>
</feature>
<dbReference type="PROSITE" id="PS50262">
    <property type="entry name" value="G_PROTEIN_RECEP_F1_2"/>
    <property type="match status" value="1"/>
</dbReference>
<evidence type="ECO:0000259" key="11">
    <source>
        <dbReference type="PROSITE" id="PS50262"/>
    </source>
</evidence>
<dbReference type="Pfam" id="PF00001">
    <property type="entry name" value="7tm_1"/>
    <property type="match status" value="1"/>
</dbReference>
<keyword evidence="7 9" id="KW-0675">Receptor</keyword>
<dbReference type="GO" id="GO:0004984">
    <property type="term" value="F:olfactory receptor activity"/>
    <property type="evidence" value="ECO:0007669"/>
    <property type="project" value="InterPro"/>
</dbReference>
<keyword evidence="4 10" id="KW-1133">Transmembrane helix</keyword>
<reference evidence="12" key="2">
    <citation type="submission" date="2025-08" db="UniProtKB">
        <authorList>
            <consortium name="Ensembl"/>
        </authorList>
    </citation>
    <scope>IDENTIFICATION</scope>
</reference>
<dbReference type="AlphaFoldDB" id="A0A4X1T4E8"/>
<reference evidence="13" key="1">
    <citation type="submission" date="2017-08" db="EMBL/GenBank/DDBJ databases">
        <title>USMARCv1.0.</title>
        <authorList>
            <person name="Hannum G.I."/>
            <person name="Koren S."/>
            <person name="Schroeder S.G."/>
            <person name="Chin S.C."/>
            <person name="Nonneman D.J."/>
            <person name="Becker S.A."/>
            <person name="Rosen B.D."/>
            <person name="Bickhart D.M."/>
            <person name="Putnam N.H."/>
            <person name="Green R.E."/>
            <person name="Tuggle C.K."/>
            <person name="Liu H."/>
            <person name="Rohrer G.A."/>
            <person name="Warr A."/>
            <person name="Hall R."/>
            <person name="Kim K."/>
            <person name="Hume D.A."/>
            <person name="Talbot R."/>
            <person name="Chow W."/>
            <person name="Howe K."/>
            <person name="Schwartz A.S."/>
            <person name="Watson M."/>
            <person name="Archibald A.L."/>
            <person name="Phillippy A.M."/>
            <person name="Smith T.P.L."/>
        </authorList>
    </citation>
    <scope>NUCLEOTIDE SEQUENCE [LARGE SCALE GENOMIC DNA]</scope>
</reference>
<dbReference type="GO" id="GO:0005886">
    <property type="term" value="C:plasma membrane"/>
    <property type="evidence" value="ECO:0007669"/>
    <property type="project" value="UniProtKB-ARBA"/>
</dbReference>
<evidence type="ECO:0000256" key="9">
    <source>
        <dbReference type="RuleBase" id="RU000688"/>
    </source>
</evidence>
<name>A0A4X1T4E8_PIG</name>
<evidence type="ECO:0000256" key="6">
    <source>
        <dbReference type="ARBA" id="ARBA00023136"/>
    </source>
</evidence>
<keyword evidence="5 9" id="KW-0297">G-protein coupled receptor</keyword>
<evidence type="ECO:0000256" key="7">
    <source>
        <dbReference type="ARBA" id="ARBA00023170"/>
    </source>
</evidence>
<dbReference type="Gene3D" id="1.20.1070.10">
    <property type="entry name" value="Rhodopsin 7-helix transmembrane proteins"/>
    <property type="match status" value="2"/>
</dbReference>
<dbReference type="Pfam" id="PF13853">
    <property type="entry name" value="7tm_4"/>
    <property type="match status" value="1"/>
</dbReference>
<dbReference type="InterPro" id="IPR050427">
    <property type="entry name" value="Olfactory_Receptors"/>
</dbReference>
<feature type="transmembrane region" description="Helical" evidence="10">
    <location>
        <begin position="46"/>
        <end position="64"/>
    </location>
</feature>
<keyword evidence="8 9" id="KW-0807">Transducer</keyword>
<dbReference type="InterPro" id="IPR017452">
    <property type="entry name" value="GPCR_Rhodpsn_7TM"/>
</dbReference>
<feature type="transmembrane region" description="Helical" evidence="10">
    <location>
        <begin position="76"/>
        <end position="98"/>
    </location>
</feature>
<evidence type="ECO:0000256" key="8">
    <source>
        <dbReference type="ARBA" id="ARBA00023224"/>
    </source>
</evidence>
<dbReference type="InterPro" id="IPR000276">
    <property type="entry name" value="GPCR_Rhodpsn"/>
</dbReference>
<feature type="transmembrane region" description="Helical" evidence="10">
    <location>
        <begin position="12"/>
        <end position="40"/>
    </location>
</feature>
<dbReference type="SUPFAM" id="SSF81321">
    <property type="entry name" value="Family A G protein-coupled receptor-like"/>
    <property type="match status" value="1"/>
</dbReference>
<feature type="domain" description="G-protein coupled receptors family 1 profile" evidence="11">
    <location>
        <begin position="32"/>
        <end position="235"/>
    </location>
</feature>